<evidence type="ECO:0000313" key="6">
    <source>
        <dbReference type="Ensembl" id="ENSMODP00000056969.1"/>
    </source>
</evidence>
<name>A0A5F8HAI4_MONDO</name>
<protein>
    <submittedName>
        <fullName evidence="6">Centrosomal protein 135</fullName>
    </submittedName>
</protein>
<evidence type="ECO:0000256" key="1">
    <source>
        <dbReference type="ARBA" id="ARBA00004114"/>
    </source>
</evidence>
<dbReference type="InterPro" id="IPR051877">
    <property type="entry name" value="Centriole_BasalBody_StrucProt"/>
</dbReference>
<keyword evidence="3" id="KW-0206">Cytoskeleton</keyword>
<evidence type="ECO:0000256" key="3">
    <source>
        <dbReference type="ARBA" id="ARBA00023212"/>
    </source>
</evidence>
<dbReference type="PANTHER" id="PTHR20544">
    <property type="entry name" value="CENTROSOMAL PROTEIN CEP135"/>
    <property type="match status" value="1"/>
</dbReference>
<reference evidence="6" key="2">
    <citation type="submission" date="2025-08" db="UniProtKB">
        <authorList>
            <consortium name="Ensembl"/>
        </authorList>
    </citation>
    <scope>IDENTIFICATION</scope>
</reference>
<proteinExistence type="inferred from homology"/>
<keyword evidence="2" id="KW-0963">Cytoplasm</keyword>
<evidence type="ECO:0000313" key="7">
    <source>
        <dbReference type="Proteomes" id="UP000002280"/>
    </source>
</evidence>
<comment type="similarity">
    <text evidence="4">Belongs to the CEP135/TSGA10 family.</text>
</comment>
<reference evidence="6" key="3">
    <citation type="submission" date="2025-09" db="UniProtKB">
        <authorList>
            <consortium name="Ensembl"/>
        </authorList>
    </citation>
    <scope>IDENTIFICATION</scope>
</reference>
<keyword evidence="7" id="KW-1185">Reference proteome</keyword>
<evidence type="ECO:0000256" key="2">
    <source>
        <dbReference type="ARBA" id="ARBA00022490"/>
    </source>
</evidence>
<evidence type="ECO:0000256" key="4">
    <source>
        <dbReference type="ARBA" id="ARBA00038123"/>
    </source>
</evidence>
<keyword evidence="5" id="KW-0175">Coiled coil</keyword>
<feature type="coiled-coil region" evidence="5">
    <location>
        <begin position="67"/>
        <end position="143"/>
    </location>
</feature>
<dbReference type="Bgee" id="ENSMODG00000020689">
    <property type="expression patterns" value="Expressed in spermatid and 21 other cell types or tissues"/>
</dbReference>
<evidence type="ECO:0000256" key="5">
    <source>
        <dbReference type="SAM" id="Coils"/>
    </source>
</evidence>
<dbReference type="Ensembl" id="ENSMODT00000063413.1">
    <property type="protein sequence ID" value="ENSMODP00000056969.1"/>
    <property type="gene ID" value="ENSMODG00000020689.3"/>
</dbReference>
<accession>A0A5F8HAI4</accession>
<organism evidence="6 7">
    <name type="scientific">Monodelphis domestica</name>
    <name type="common">Gray short-tailed opossum</name>
    <dbReference type="NCBI Taxonomy" id="13616"/>
    <lineage>
        <taxon>Eukaryota</taxon>
        <taxon>Metazoa</taxon>
        <taxon>Chordata</taxon>
        <taxon>Craniata</taxon>
        <taxon>Vertebrata</taxon>
        <taxon>Euteleostomi</taxon>
        <taxon>Mammalia</taxon>
        <taxon>Metatheria</taxon>
        <taxon>Didelphimorphia</taxon>
        <taxon>Didelphidae</taxon>
        <taxon>Monodelphis</taxon>
    </lineage>
</organism>
<dbReference type="Proteomes" id="UP000002280">
    <property type="component" value="Chromosome 5"/>
</dbReference>
<gene>
    <name evidence="6" type="primary">CEP135</name>
</gene>
<dbReference type="GO" id="GO:0005814">
    <property type="term" value="C:centriole"/>
    <property type="evidence" value="ECO:0007669"/>
    <property type="project" value="UniProtKB-SubCell"/>
</dbReference>
<dbReference type="GeneTree" id="ENSGT00940000159453"/>
<dbReference type="AlphaFoldDB" id="A0A5F8HAI4"/>
<comment type="subcellular location">
    <subcellularLocation>
        <location evidence="1">Cytoplasm</location>
        <location evidence="1">Cytoskeleton</location>
        <location evidence="1">Microtubule organizing center</location>
        <location evidence="1">Centrosome</location>
        <location evidence="1">Centriole</location>
    </subcellularLocation>
</comment>
<sequence length="156" mass="18661">VRKRKKRRKFGKIKKVKLLLNSYENYLYEFDLVHTTESLRKTKLYVGKAEKESANFDYVLEPYKKENAKLTRENNELHLDLLRTKEQSEISIKDLKVKLRKMEIETADLKFLNNQYAHKFRVLEKESKAKNEKIQQLQEKNLQAVVQTPGMEGRCR</sequence>
<dbReference type="PANTHER" id="PTHR20544:SF0">
    <property type="entry name" value="NUCLEOPROTEIN TPR_MLP1 DOMAIN-CONTAINING PROTEIN"/>
    <property type="match status" value="1"/>
</dbReference>
<dbReference type="CDD" id="cd22292">
    <property type="entry name" value="cc_Cep135_MBD"/>
    <property type="match status" value="1"/>
</dbReference>
<reference evidence="6 7" key="1">
    <citation type="journal article" date="2007" name="Nature">
        <title>Genome of the marsupial Monodelphis domestica reveals innovation in non-coding sequences.</title>
        <authorList>
            <person name="Mikkelsen T.S."/>
            <person name="Wakefield M.J."/>
            <person name="Aken B."/>
            <person name="Amemiya C.T."/>
            <person name="Chang J.L."/>
            <person name="Duke S."/>
            <person name="Garber M."/>
            <person name="Gentles A.J."/>
            <person name="Goodstadt L."/>
            <person name="Heger A."/>
            <person name="Jurka J."/>
            <person name="Kamal M."/>
            <person name="Mauceli E."/>
            <person name="Searle S.M."/>
            <person name="Sharpe T."/>
            <person name="Baker M.L."/>
            <person name="Batzer M.A."/>
            <person name="Benos P.V."/>
            <person name="Belov K."/>
            <person name="Clamp M."/>
            <person name="Cook A."/>
            <person name="Cuff J."/>
            <person name="Das R."/>
            <person name="Davidow L."/>
            <person name="Deakin J.E."/>
            <person name="Fazzari M.J."/>
            <person name="Glass J.L."/>
            <person name="Grabherr M."/>
            <person name="Greally J.M."/>
            <person name="Gu W."/>
            <person name="Hore T.A."/>
            <person name="Huttley G.A."/>
            <person name="Kleber M."/>
            <person name="Jirtle R.L."/>
            <person name="Koina E."/>
            <person name="Lee J.T."/>
            <person name="Mahony S."/>
            <person name="Marra M.A."/>
            <person name="Miller R.D."/>
            <person name="Nicholls R.D."/>
            <person name="Oda M."/>
            <person name="Papenfuss A.T."/>
            <person name="Parra Z.E."/>
            <person name="Pollock D.D."/>
            <person name="Ray D.A."/>
            <person name="Schein J.E."/>
            <person name="Speed T.P."/>
            <person name="Thompson K."/>
            <person name="VandeBerg J.L."/>
            <person name="Wade C.M."/>
            <person name="Walker J.A."/>
            <person name="Waters P.D."/>
            <person name="Webber C."/>
            <person name="Weidman J.R."/>
            <person name="Xie X."/>
            <person name="Zody M.C."/>
            <person name="Baldwin J."/>
            <person name="Abdouelleil A."/>
            <person name="Abdulkadir J."/>
            <person name="Abebe A."/>
            <person name="Abera B."/>
            <person name="Abreu J."/>
            <person name="Acer S.C."/>
            <person name="Aftuck L."/>
            <person name="Alexander A."/>
            <person name="An P."/>
            <person name="Anderson E."/>
            <person name="Anderson S."/>
            <person name="Arachi H."/>
            <person name="Azer M."/>
            <person name="Bachantsang P."/>
            <person name="Barry A."/>
            <person name="Bayul T."/>
            <person name="Berlin A."/>
            <person name="Bessette D."/>
            <person name="Bloom T."/>
            <person name="Bloom T."/>
            <person name="Boguslavskiy L."/>
            <person name="Bonnet C."/>
            <person name="Boukhgalter B."/>
            <person name="Bourzgui I."/>
            <person name="Brown A."/>
            <person name="Cahill P."/>
            <person name="Channer S."/>
            <person name="Cheshatsang Y."/>
            <person name="Chuda L."/>
            <person name="Citroen M."/>
            <person name="Collymore A."/>
            <person name="Cooke P."/>
            <person name="Costello M."/>
            <person name="D'Aco K."/>
            <person name="Daza R."/>
            <person name="De Haan G."/>
            <person name="DeGray S."/>
            <person name="DeMaso C."/>
            <person name="Dhargay N."/>
            <person name="Dooley K."/>
            <person name="Dooley E."/>
            <person name="Doricent M."/>
            <person name="Dorje P."/>
            <person name="Dorjee K."/>
            <person name="Dupes A."/>
            <person name="Elong R."/>
            <person name="Falk J."/>
            <person name="Farina A."/>
            <person name="Faro S."/>
            <person name="Ferguson D."/>
            <person name="Fisher S."/>
            <person name="Foley C.D."/>
            <person name="Franke A."/>
            <person name="Friedrich D."/>
            <person name="Gadbois L."/>
            <person name="Gearin G."/>
            <person name="Gearin C.R."/>
            <person name="Giannoukos G."/>
            <person name="Goode T."/>
            <person name="Graham J."/>
            <person name="Grandbois E."/>
            <person name="Grewal S."/>
            <person name="Gyaltsen K."/>
            <person name="Hafez N."/>
            <person name="Hagos B."/>
            <person name="Hall J."/>
            <person name="Henson C."/>
            <person name="Hollinger A."/>
            <person name="Honan T."/>
            <person name="Huard M.D."/>
            <person name="Hughes L."/>
            <person name="Hurhula B."/>
            <person name="Husby M.E."/>
            <person name="Kamat A."/>
            <person name="Kanga B."/>
            <person name="Kashin S."/>
            <person name="Khazanovich D."/>
            <person name="Kisner P."/>
            <person name="Lance K."/>
            <person name="Lara M."/>
            <person name="Lee W."/>
            <person name="Lennon N."/>
            <person name="Letendre F."/>
            <person name="LeVine R."/>
            <person name="Lipovsky A."/>
            <person name="Liu X."/>
            <person name="Liu J."/>
            <person name="Liu S."/>
            <person name="Lokyitsang T."/>
            <person name="Lokyitsang Y."/>
            <person name="Lubonja R."/>
            <person name="Lui A."/>
            <person name="MacDonald P."/>
            <person name="Magnisalis V."/>
            <person name="Maru K."/>
            <person name="Matthews C."/>
            <person name="McCusker W."/>
            <person name="McDonough S."/>
            <person name="Mehta T."/>
            <person name="Meldrim J."/>
            <person name="Meneus L."/>
            <person name="Mihai O."/>
            <person name="Mihalev A."/>
            <person name="Mihova T."/>
            <person name="Mittelman R."/>
            <person name="Mlenga V."/>
            <person name="Montmayeur A."/>
            <person name="Mulrain L."/>
            <person name="Navidi A."/>
            <person name="Naylor J."/>
            <person name="Negash T."/>
            <person name="Nguyen T."/>
            <person name="Nguyen N."/>
            <person name="Nicol R."/>
            <person name="Norbu C."/>
            <person name="Norbu N."/>
            <person name="Novod N."/>
            <person name="O'Neill B."/>
            <person name="Osman S."/>
            <person name="Markiewicz E."/>
            <person name="Oyono O.L."/>
            <person name="Patti C."/>
            <person name="Phunkhang P."/>
            <person name="Pierre F."/>
            <person name="Priest M."/>
            <person name="Raghuraman S."/>
            <person name="Rege F."/>
            <person name="Reyes R."/>
            <person name="Rise C."/>
            <person name="Rogov P."/>
            <person name="Ross K."/>
            <person name="Ryan E."/>
            <person name="Settipalli S."/>
            <person name="Shea T."/>
            <person name="Sherpa N."/>
            <person name="Shi L."/>
            <person name="Shih D."/>
            <person name="Sparrow T."/>
            <person name="Spaulding J."/>
            <person name="Stalker J."/>
            <person name="Stange-Thomann N."/>
            <person name="Stavropoulos S."/>
            <person name="Stone C."/>
            <person name="Strader C."/>
            <person name="Tesfaye S."/>
            <person name="Thomson T."/>
            <person name="Thoulutsang Y."/>
            <person name="Thoulutsang D."/>
            <person name="Topham K."/>
            <person name="Topping I."/>
            <person name="Tsamla T."/>
            <person name="Vassiliev H."/>
            <person name="Vo A."/>
            <person name="Wangchuk T."/>
            <person name="Wangdi T."/>
            <person name="Weiand M."/>
            <person name="Wilkinson J."/>
            <person name="Wilson A."/>
            <person name="Yadav S."/>
            <person name="Young G."/>
            <person name="Yu Q."/>
            <person name="Zembek L."/>
            <person name="Zhong D."/>
            <person name="Zimmer A."/>
            <person name="Zwirko Z."/>
            <person name="Jaffe D.B."/>
            <person name="Alvarez P."/>
            <person name="Brockman W."/>
            <person name="Butler J."/>
            <person name="Chin C."/>
            <person name="Gnerre S."/>
            <person name="MacCallum I."/>
            <person name="Graves J.A."/>
            <person name="Ponting C.P."/>
            <person name="Breen M."/>
            <person name="Samollow P.B."/>
            <person name="Lander E.S."/>
            <person name="Lindblad-Toh K."/>
        </authorList>
    </citation>
    <scope>NUCLEOTIDE SEQUENCE [LARGE SCALE GENOMIC DNA]</scope>
</reference>